<protein>
    <submittedName>
        <fullName evidence="1">Transcriptional regulator</fullName>
    </submittedName>
</protein>
<accession>A0A2A5AZD8</accession>
<organism evidence="1 2">
    <name type="scientific">SAR86 cluster bacterium</name>
    <dbReference type="NCBI Taxonomy" id="2030880"/>
    <lineage>
        <taxon>Bacteria</taxon>
        <taxon>Pseudomonadati</taxon>
        <taxon>Pseudomonadota</taxon>
        <taxon>Gammaproteobacteria</taxon>
        <taxon>SAR86 cluster</taxon>
    </lineage>
</organism>
<reference evidence="2" key="1">
    <citation type="submission" date="2017-08" db="EMBL/GenBank/DDBJ databases">
        <title>A dynamic microbial community with high functional redundancy inhabits the cold, oxic subseafloor aquifer.</title>
        <authorList>
            <person name="Tully B.J."/>
            <person name="Wheat C.G."/>
            <person name="Glazer B.T."/>
            <person name="Huber J.A."/>
        </authorList>
    </citation>
    <scope>NUCLEOTIDE SEQUENCE [LARGE SCALE GENOMIC DNA]</scope>
</reference>
<proteinExistence type="predicted"/>
<evidence type="ECO:0000313" key="1">
    <source>
        <dbReference type="EMBL" id="PCJ24639.1"/>
    </source>
</evidence>
<dbReference type="InterPro" id="IPR038296">
    <property type="entry name" value="ParD_sf"/>
</dbReference>
<dbReference type="EMBL" id="NVVJ01000024">
    <property type="protein sequence ID" value="PCJ24639.1"/>
    <property type="molecule type" value="Genomic_DNA"/>
</dbReference>
<gene>
    <name evidence="1" type="ORF">COA96_08935</name>
</gene>
<dbReference type="Proteomes" id="UP000218327">
    <property type="component" value="Unassembled WGS sequence"/>
</dbReference>
<evidence type="ECO:0000313" key="2">
    <source>
        <dbReference type="Proteomes" id="UP000218327"/>
    </source>
</evidence>
<name>A0A2A5AZD8_9GAMM</name>
<sequence>MAVENINVRIKGSLQTHLQQQIGADGLYENASEYICSLIRRDLQSRTEAWEWLKKELEPALRADKDKFIAVSAQDVISRNSGN</sequence>
<dbReference type="AlphaFoldDB" id="A0A2A5AZD8"/>
<dbReference type="Gene3D" id="6.10.10.120">
    <property type="entry name" value="Antitoxin ParD1-like"/>
    <property type="match status" value="1"/>
</dbReference>
<comment type="caution">
    <text evidence="1">The sequence shown here is derived from an EMBL/GenBank/DDBJ whole genome shotgun (WGS) entry which is preliminary data.</text>
</comment>